<feature type="transmembrane region" description="Helical" evidence="1">
    <location>
        <begin position="105"/>
        <end position="121"/>
    </location>
</feature>
<dbReference type="AlphaFoldDB" id="A0A559K7J4"/>
<dbReference type="EMBL" id="VNJI01000028">
    <property type="protein sequence ID" value="TVY08053.1"/>
    <property type="molecule type" value="Genomic_DNA"/>
</dbReference>
<reference evidence="2 3" key="1">
    <citation type="submission" date="2019-07" db="EMBL/GenBank/DDBJ databases">
        <authorList>
            <person name="Kim J."/>
        </authorList>
    </citation>
    <scope>NUCLEOTIDE SEQUENCE [LARGE SCALE GENOMIC DNA]</scope>
    <source>
        <strain evidence="2 3">JC52</strain>
    </source>
</reference>
<comment type="caution">
    <text evidence="2">The sequence shown here is derived from an EMBL/GenBank/DDBJ whole genome shotgun (WGS) entry which is preliminary data.</text>
</comment>
<gene>
    <name evidence="2" type="ORF">FPZ49_20875</name>
</gene>
<dbReference type="Proteomes" id="UP000317036">
    <property type="component" value="Unassembled WGS sequence"/>
</dbReference>
<feature type="transmembrane region" description="Helical" evidence="1">
    <location>
        <begin position="141"/>
        <end position="160"/>
    </location>
</feature>
<keyword evidence="3" id="KW-1185">Reference proteome</keyword>
<proteinExistence type="predicted"/>
<dbReference type="RefSeq" id="WP_144850515.1">
    <property type="nucleotide sequence ID" value="NZ_VNJI01000028.1"/>
</dbReference>
<evidence type="ECO:0000313" key="2">
    <source>
        <dbReference type="EMBL" id="TVY08053.1"/>
    </source>
</evidence>
<keyword evidence="1" id="KW-0472">Membrane</keyword>
<protein>
    <submittedName>
        <fullName evidence="2">Uncharacterized protein</fullName>
    </submittedName>
</protein>
<feature type="transmembrane region" description="Helical" evidence="1">
    <location>
        <begin position="37"/>
        <end position="57"/>
    </location>
</feature>
<feature type="transmembrane region" description="Helical" evidence="1">
    <location>
        <begin position="77"/>
        <end position="93"/>
    </location>
</feature>
<sequence>MIELPVSFDANEWFILSSLIITYGFMLLLPQRFPTTITILLFLFTTIIAKMFDLILATPPYDLYDINDTPGYELFDFFTWFLYPPFGYFLVYLYDRWHLRGVSKWVYILTYSLFSVGFEWLTDQFHVYQYKGWHVMYSLPIYLIVICLTLLFYHFIKWYFLKTINKRTI</sequence>
<evidence type="ECO:0000256" key="1">
    <source>
        <dbReference type="SAM" id="Phobius"/>
    </source>
</evidence>
<dbReference type="OrthoDB" id="2381462at2"/>
<feature type="transmembrane region" description="Helical" evidence="1">
    <location>
        <begin position="13"/>
        <end position="30"/>
    </location>
</feature>
<name>A0A559K7J4_9BACL</name>
<evidence type="ECO:0000313" key="3">
    <source>
        <dbReference type="Proteomes" id="UP000317036"/>
    </source>
</evidence>
<accession>A0A559K7J4</accession>
<organism evidence="2 3">
    <name type="scientific">Paenibacillus cremeus</name>
    <dbReference type="NCBI Taxonomy" id="2163881"/>
    <lineage>
        <taxon>Bacteria</taxon>
        <taxon>Bacillati</taxon>
        <taxon>Bacillota</taxon>
        <taxon>Bacilli</taxon>
        <taxon>Bacillales</taxon>
        <taxon>Paenibacillaceae</taxon>
        <taxon>Paenibacillus</taxon>
    </lineage>
</organism>
<keyword evidence="1" id="KW-1133">Transmembrane helix</keyword>
<keyword evidence="1" id="KW-0812">Transmembrane</keyword>